<sequence length="79" mass="8885">MKPIVGGCTSFWITLSRPWVTYSPLKVSRTILRHSPRKSTMFFTRRGASTLILPHQTITIRPATILDSTSILVTPSEPM</sequence>
<protein>
    <submittedName>
        <fullName evidence="1">Uncharacterized protein</fullName>
    </submittedName>
</protein>
<dbReference type="AlphaFoldDB" id="W9N8Q4"/>
<organism evidence="1">
    <name type="scientific">Fusarium oxysporum f. sp. pisi HDV247</name>
    <dbReference type="NCBI Taxonomy" id="1080344"/>
    <lineage>
        <taxon>Eukaryota</taxon>
        <taxon>Fungi</taxon>
        <taxon>Dikarya</taxon>
        <taxon>Ascomycota</taxon>
        <taxon>Pezizomycotina</taxon>
        <taxon>Sordariomycetes</taxon>
        <taxon>Hypocreomycetidae</taxon>
        <taxon>Hypocreales</taxon>
        <taxon>Nectriaceae</taxon>
        <taxon>Fusarium</taxon>
        <taxon>Fusarium oxysporum species complex</taxon>
    </lineage>
</organism>
<gene>
    <name evidence="1" type="ORF">FOVG_19316</name>
</gene>
<reference evidence="1" key="2">
    <citation type="submission" date="2014-02" db="EMBL/GenBank/DDBJ databases">
        <title>Annotation of the Genome Sequence of Fusarium oxysporum HDV247.</title>
        <authorList>
            <consortium name="The Broad Institute Genomics Platform"/>
            <person name="Ma L.-J."/>
            <person name="Corby-Kistler H."/>
            <person name="Broz K."/>
            <person name="Gale L.R."/>
            <person name="Jonkers W."/>
            <person name="O'Donnell K."/>
            <person name="Ploetz R."/>
            <person name="Steinberg C."/>
            <person name="Schwartz D.C."/>
            <person name="VanEtten H."/>
            <person name="Zhou S."/>
            <person name="Young S.K."/>
            <person name="Zeng Q."/>
            <person name="Gargeya S."/>
            <person name="Fitzgerald M."/>
            <person name="Abouelleil A."/>
            <person name="Alvarado L."/>
            <person name="Chapman S.B."/>
            <person name="Gainer-Dewar J."/>
            <person name="Goldberg J."/>
            <person name="Griggs A."/>
            <person name="Gujja S."/>
            <person name="Hansen M."/>
            <person name="Howarth C."/>
            <person name="Imamovic A."/>
            <person name="Ireland A."/>
            <person name="Larimer J."/>
            <person name="McCowan C."/>
            <person name="Murphy C."/>
            <person name="Pearson M."/>
            <person name="Poon T.W."/>
            <person name="Priest M."/>
            <person name="Roberts A."/>
            <person name="Saif S."/>
            <person name="Shea T."/>
            <person name="Sykes S."/>
            <person name="Wortman J."/>
            <person name="Nusbaum C."/>
            <person name="Birren B."/>
        </authorList>
    </citation>
    <scope>NUCLEOTIDE SEQUENCE</scope>
    <source>
        <strain evidence="1">HDV247</strain>
    </source>
</reference>
<accession>W9N8Q4</accession>
<dbReference type="Proteomes" id="UP000030751">
    <property type="component" value="Unassembled WGS sequence"/>
</dbReference>
<name>W9N8Q4_FUSOX</name>
<dbReference type="HOGENOM" id="CLU_2606109_0_0_1"/>
<dbReference type="EMBL" id="KI981268">
    <property type="protein sequence ID" value="EXA29148.1"/>
    <property type="molecule type" value="Genomic_DNA"/>
</dbReference>
<reference evidence="1" key="1">
    <citation type="submission" date="2011-10" db="EMBL/GenBank/DDBJ databases">
        <title>The Genome Sequence of Fusarium oxysporum HDV247.</title>
        <authorList>
            <consortium name="The Broad Institute Genome Sequencing Platform"/>
            <person name="Ma L.-J."/>
            <person name="Gale L.R."/>
            <person name="Schwartz D.C."/>
            <person name="Zhou S."/>
            <person name="Corby-Kistler H."/>
            <person name="Young S.K."/>
            <person name="Zeng Q."/>
            <person name="Gargeya S."/>
            <person name="Fitzgerald M."/>
            <person name="Haas B."/>
            <person name="Abouelleil A."/>
            <person name="Alvarado L."/>
            <person name="Arachchi H.M."/>
            <person name="Berlin A."/>
            <person name="Brown A."/>
            <person name="Chapman S.B."/>
            <person name="Chen Z."/>
            <person name="Dunbar C."/>
            <person name="Freedman E."/>
            <person name="Gearin G."/>
            <person name="Goldberg J."/>
            <person name="Griggs A."/>
            <person name="Gujja S."/>
            <person name="Heiman D."/>
            <person name="Howarth C."/>
            <person name="Larson L."/>
            <person name="Lui A."/>
            <person name="MacDonald P.J.P."/>
            <person name="Montmayeur A."/>
            <person name="Murphy C."/>
            <person name="Neiman D."/>
            <person name="Pearson M."/>
            <person name="Priest M."/>
            <person name="Roberts A."/>
            <person name="Saif S."/>
            <person name="Shea T."/>
            <person name="Shenoy N."/>
            <person name="Sisk P."/>
            <person name="Stolte C."/>
            <person name="Sykes S."/>
            <person name="Wortman J."/>
            <person name="Nusbaum C."/>
            <person name="Birren B."/>
        </authorList>
    </citation>
    <scope>NUCLEOTIDE SEQUENCE [LARGE SCALE GENOMIC DNA]</scope>
    <source>
        <strain evidence="1">HDV247</strain>
    </source>
</reference>
<evidence type="ECO:0000313" key="1">
    <source>
        <dbReference type="EMBL" id="EXA29148.1"/>
    </source>
</evidence>
<proteinExistence type="predicted"/>